<evidence type="ECO:0000313" key="1">
    <source>
        <dbReference type="EMBL" id="KAK9078320.1"/>
    </source>
</evidence>
<dbReference type="AlphaFoldDB" id="A0AAP0DS45"/>
<gene>
    <name evidence="1" type="ORF">SSX86_002377</name>
</gene>
<sequence>METTVRWRNSGRLSRCWTRRAGDYDELVTVSVSASKARIFWRILLRKVKKAKTYRFADSTRFGYEACEYAQNFDDGLMSCDSDDLSRSFSARFAVPSSAIFHRNRLIDRSR</sequence>
<comment type="caution">
    <text evidence="1">The sequence shown here is derived from an EMBL/GenBank/DDBJ whole genome shotgun (WGS) entry which is preliminary data.</text>
</comment>
<proteinExistence type="predicted"/>
<name>A0AAP0DS45_9ASTR</name>
<accession>A0AAP0DS45</accession>
<dbReference type="PANTHER" id="PTHR33168">
    <property type="entry name" value="STRESS INDUCED PROTEIN-RELATED"/>
    <property type="match status" value="1"/>
</dbReference>
<organism evidence="1 2">
    <name type="scientific">Deinandra increscens subsp. villosa</name>
    <dbReference type="NCBI Taxonomy" id="3103831"/>
    <lineage>
        <taxon>Eukaryota</taxon>
        <taxon>Viridiplantae</taxon>
        <taxon>Streptophyta</taxon>
        <taxon>Embryophyta</taxon>
        <taxon>Tracheophyta</taxon>
        <taxon>Spermatophyta</taxon>
        <taxon>Magnoliopsida</taxon>
        <taxon>eudicotyledons</taxon>
        <taxon>Gunneridae</taxon>
        <taxon>Pentapetalae</taxon>
        <taxon>asterids</taxon>
        <taxon>campanulids</taxon>
        <taxon>Asterales</taxon>
        <taxon>Asteraceae</taxon>
        <taxon>Asteroideae</taxon>
        <taxon>Heliantheae alliance</taxon>
        <taxon>Madieae</taxon>
        <taxon>Madiinae</taxon>
        <taxon>Deinandra</taxon>
    </lineage>
</organism>
<evidence type="ECO:0000313" key="2">
    <source>
        <dbReference type="Proteomes" id="UP001408789"/>
    </source>
</evidence>
<reference evidence="1 2" key="1">
    <citation type="submission" date="2024-04" db="EMBL/GenBank/DDBJ databases">
        <title>The reference genome of an endangered Asteraceae, Deinandra increscens subsp. villosa, native to the Central Coast of California.</title>
        <authorList>
            <person name="Guilliams M."/>
            <person name="Hasenstab-Lehman K."/>
            <person name="Meyer R."/>
            <person name="Mcevoy S."/>
        </authorList>
    </citation>
    <scope>NUCLEOTIDE SEQUENCE [LARGE SCALE GENOMIC DNA]</scope>
    <source>
        <tissue evidence="1">Leaf</tissue>
    </source>
</reference>
<dbReference type="Proteomes" id="UP001408789">
    <property type="component" value="Unassembled WGS sequence"/>
</dbReference>
<dbReference type="EMBL" id="JBCNJP010000006">
    <property type="protein sequence ID" value="KAK9078320.1"/>
    <property type="molecule type" value="Genomic_DNA"/>
</dbReference>
<protein>
    <submittedName>
        <fullName evidence="1">Uncharacterized protein</fullName>
    </submittedName>
</protein>
<keyword evidence="2" id="KW-1185">Reference proteome</keyword>